<dbReference type="EMBL" id="LAZR01062146">
    <property type="protein sequence ID" value="KKK62127.1"/>
    <property type="molecule type" value="Genomic_DNA"/>
</dbReference>
<evidence type="ECO:0000313" key="1">
    <source>
        <dbReference type="EMBL" id="KKK62127.1"/>
    </source>
</evidence>
<organism evidence="1">
    <name type="scientific">marine sediment metagenome</name>
    <dbReference type="NCBI Taxonomy" id="412755"/>
    <lineage>
        <taxon>unclassified sequences</taxon>
        <taxon>metagenomes</taxon>
        <taxon>ecological metagenomes</taxon>
    </lineage>
</organism>
<comment type="caution">
    <text evidence="1">The sequence shown here is derived from an EMBL/GenBank/DDBJ whole genome shotgun (WGS) entry which is preliminary data.</text>
</comment>
<gene>
    <name evidence="1" type="ORF">LCGC14_3007410</name>
</gene>
<dbReference type="AlphaFoldDB" id="A0A0F8WZ30"/>
<proteinExistence type="predicted"/>
<accession>A0A0F8WZ30</accession>
<reference evidence="1" key="1">
    <citation type="journal article" date="2015" name="Nature">
        <title>Complex archaea that bridge the gap between prokaryotes and eukaryotes.</title>
        <authorList>
            <person name="Spang A."/>
            <person name="Saw J.H."/>
            <person name="Jorgensen S.L."/>
            <person name="Zaremba-Niedzwiedzka K."/>
            <person name="Martijn J."/>
            <person name="Lind A.E."/>
            <person name="van Eijk R."/>
            <person name="Schleper C."/>
            <person name="Guy L."/>
            <person name="Ettema T.J."/>
        </authorList>
    </citation>
    <scope>NUCLEOTIDE SEQUENCE</scope>
</reference>
<protein>
    <submittedName>
        <fullName evidence="1">Uncharacterized protein</fullName>
    </submittedName>
</protein>
<sequence>MENYNNFEIECPECGTKFKVDCDTCGYGIDDGYCNWNMEHRDNPCTSDKYRWKPKKR</sequence>
<name>A0A0F8WZ30_9ZZZZ</name>